<proteinExistence type="predicted"/>
<name>A0A517MEU9_9BACT</name>
<dbReference type="RefSeq" id="WP_145351495.1">
    <property type="nucleotide sequence ID" value="NZ_CP036262.1"/>
</dbReference>
<protein>
    <submittedName>
        <fullName evidence="5">DNA-directed RNA polymerase subunit alpha</fullName>
        <ecNumber evidence="5">2.7.7.6</ecNumber>
    </submittedName>
</protein>
<dbReference type="SUPFAM" id="SSF47789">
    <property type="entry name" value="C-terminal domain of RNA polymerase alpha subunit"/>
    <property type="match status" value="2"/>
</dbReference>
<dbReference type="OrthoDB" id="228958at2"/>
<dbReference type="Gene3D" id="1.25.40.10">
    <property type="entry name" value="Tetratricopeptide repeat domain"/>
    <property type="match status" value="1"/>
</dbReference>
<dbReference type="InterPro" id="IPR011260">
    <property type="entry name" value="RNAP_asu_C"/>
</dbReference>
<dbReference type="KEGG" id="rml:FF011L_20690"/>
<dbReference type="PANTHER" id="PTHR45586">
    <property type="entry name" value="TPR REPEAT-CONTAINING PROTEIN PA4667"/>
    <property type="match status" value="1"/>
</dbReference>
<evidence type="ECO:0000256" key="3">
    <source>
        <dbReference type="PROSITE-ProRule" id="PRU00339"/>
    </source>
</evidence>
<keyword evidence="5" id="KW-0808">Transferase</keyword>
<dbReference type="InterPro" id="IPR019734">
    <property type="entry name" value="TPR_rpt"/>
</dbReference>
<keyword evidence="5" id="KW-0804">Transcription</keyword>
<dbReference type="GO" id="GO:0003677">
    <property type="term" value="F:DNA binding"/>
    <property type="evidence" value="ECO:0007669"/>
    <property type="project" value="InterPro"/>
</dbReference>
<dbReference type="EC" id="2.7.7.6" evidence="5"/>
<dbReference type="SMART" id="SM00028">
    <property type="entry name" value="TPR"/>
    <property type="match status" value="4"/>
</dbReference>
<dbReference type="Pfam" id="PF14559">
    <property type="entry name" value="TPR_19"/>
    <property type="match status" value="1"/>
</dbReference>
<evidence type="ECO:0000259" key="4">
    <source>
        <dbReference type="Pfam" id="PF03118"/>
    </source>
</evidence>
<feature type="domain" description="RNA polymerase alpha subunit C-terminal" evidence="4">
    <location>
        <begin position="284"/>
        <end position="344"/>
    </location>
</feature>
<dbReference type="EMBL" id="CP036262">
    <property type="protein sequence ID" value="QDS93307.1"/>
    <property type="molecule type" value="Genomic_DNA"/>
</dbReference>
<sequence length="441" mass="49064">MAEAEVLDLKEVVLSNTSFGPQEIANIRTAIASDFIHFGELRDAVNQMEQETDRSPATQTKFGVCQLLLGRFKAARETLSSSDGGALAQFYLGRCAFELGEYDVALTQYEAARKAGYDEDQCKLAVAETKRYMRDLEGSMNILDDMFGPIEQTAEYQYQRAATVAAIGDKKAEAINHYERALQIDEGHAGALFGLALENDRNGNDDEAIAMYERAAAGFPTGVGVLINLGILYEDRNQFDRAQVCYRRILECYPDHPQATLYMKDASAQGNVLYDEETQRRNDRLAQVLNLPVANFELSVRSRNCLQKMGVDTLGDLTRTSEAELLASKNFGETSLYEIREMLTGKGLSLGQFAHEKKSPDPPIDTSHMSADEQALLDRPISDLNLSVRARKCMVRLGLNTIGELVRKTGDEMLECKNFGVTSLTEVREKLTEMSLKLRGD</sequence>
<dbReference type="GO" id="GO:0000428">
    <property type="term" value="C:DNA-directed RNA polymerase complex"/>
    <property type="evidence" value="ECO:0007669"/>
    <property type="project" value="UniProtKB-KW"/>
</dbReference>
<dbReference type="Gene3D" id="1.10.150.20">
    <property type="entry name" value="5' to 3' exonuclease, C-terminal subdomain"/>
    <property type="match status" value="2"/>
</dbReference>
<dbReference type="Pfam" id="PF13432">
    <property type="entry name" value="TPR_16"/>
    <property type="match status" value="1"/>
</dbReference>
<dbReference type="Pfam" id="PF03118">
    <property type="entry name" value="RNA_pol_A_CTD"/>
    <property type="match status" value="2"/>
</dbReference>
<dbReference type="GO" id="GO:0006351">
    <property type="term" value="P:DNA-templated transcription"/>
    <property type="evidence" value="ECO:0007669"/>
    <property type="project" value="InterPro"/>
</dbReference>
<feature type="repeat" description="TPR" evidence="3">
    <location>
        <begin position="223"/>
        <end position="256"/>
    </location>
</feature>
<accession>A0A517MEU9</accession>
<dbReference type="AlphaFoldDB" id="A0A517MEU9"/>
<dbReference type="GO" id="GO:0003899">
    <property type="term" value="F:DNA-directed RNA polymerase activity"/>
    <property type="evidence" value="ECO:0007669"/>
    <property type="project" value="UniProtKB-EC"/>
</dbReference>
<dbReference type="PROSITE" id="PS50005">
    <property type="entry name" value="TPR"/>
    <property type="match status" value="1"/>
</dbReference>
<evidence type="ECO:0000313" key="6">
    <source>
        <dbReference type="Proteomes" id="UP000320672"/>
    </source>
</evidence>
<keyword evidence="2 3" id="KW-0802">TPR repeat</keyword>
<evidence type="ECO:0000256" key="1">
    <source>
        <dbReference type="ARBA" id="ARBA00022737"/>
    </source>
</evidence>
<organism evidence="5 6">
    <name type="scientific">Roseimaritima multifibrata</name>
    <dbReference type="NCBI Taxonomy" id="1930274"/>
    <lineage>
        <taxon>Bacteria</taxon>
        <taxon>Pseudomonadati</taxon>
        <taxon>Planctomycetota</taxon>
        <taxon>Planctomycetia</taxon>
        <taxon>Pirellulales</taxon>
        <taxon>Pirellulaceae</taxon>
        <taxon>Roseimaritima</taxon>
    </lineage>
</organism>
<dbReference type="Proteomes" id="UP000320672">
    <property type="component" value="Chromosome"/>
</dbReference>
<evidence type="ECO:0000313" key="5">
    <source>
        <dbReference type="EMBL" id="QDS93307.1"/>
    </source>
</evidence>
<dbReference type="PANTHER" id="PTHR45586:SF1">
    <property type="entry name" value="LIPOPOLYSACCHARIDE ASSEMBLY PROTEIN B"/>
    <property type="match status" value="1"/>
</dbReference>
<feature type="domain" description="RNA polymerase alpha subunit C-terminal" evidence="4">
    <location>
        <begin position="370"/>
        <end position="433"/>
    </location>
</feature>
<evidence type="ECO:0000256" key="2">
    <source>
        <dbReference type="ARBA" id="ARBA00022803"/>
    </source>
</evidence>
<keyword evidence="6" id="KW-1185">Reference proteome</keyword>
<keyword evidence="1" id="KW-0677">Repeat</keyword>
<dbReference type="InterPro" id="IPR051012">
    <property type="entry name" value="CellSynth/LPSAsmb/PSIAsmb"/>
</dbReference>
<keyword evidence="5" id="KW-0240">DNA-directed RNA polymerase</keyword>
<dbReference type="InterPro" id="IPR011990">
    <property type="entry name" value="TPR-like_helical_dom_sf"/>
</dbReference>
<reference evidence="5 6" key="1">
    <citation type="submission" date="2019-02" db="EMBL/GenBank/DDBJ databases">
        <title>Deep-cultivation of Planctomycetes and their phenomic and genomic characterization uncovers novel biology.</title>
        <authorList>
            <person name="Wiegand S."/>
            <person name="Jogler M."/>
            <person name="Boedeker C."/>
            <person name="Pinto D."/>
            <person name="Vollmers J."/>
            <person name="Rivas-Marin E."/>
            <person name="Kohn T."/>
            <person name="Peeters S.H."/>
            <person name="Heuer A."/>
            <person name="Rast P."/>
            <person name="Oberbeckmann S."/>
            <person name="Bunk B."/>
            <person name="Jeske O."/>
            <person name="Meyerdierks A."/>
            <person name="Storesund J.E."/>
            <person name="Kallscheuer N."/>
            <person name="Luecker S."/>
            <person name="Lage O.M."/>
            <person name="Pohl T."/>
            <person name="Merkel B.J."/>
            <person name="Hornburger P."/>
            <person name="Mueller R.-W."/>
            <person name="Bruemmer F."/>
            <person name="Labrenz M."/>
            <person name="Spormann A.M."/>
            <person name="Op den Camp H."/>
            <person name="Overmann J."/>
            <person name="Amann R."/>
            <person name="Jetten M.S.M."/>
            <person name="Mascher T."/>
            <person name="Medema M.H."/>
            <person name="Devos D.P."/>
            <person name="Kaster A.-K."/>
            <person name="Ovreas L."/>
            <person name="Rohde M."/>
            <person name="Galperin M.Y."/>
            <person name="Jogler C."/>
        </authorList>
    </citation>
    <scope>NUCLEOTIDE SEQUENCE [LARGE SCALE GENOMIC DNA]</scope>
    <source>
        <strain evidence="5 6">FF011L</strain>
    </source>
</reference>
<keyword evidence="5" id="KW-0548">Nucleotidyltransferase</keyword>
<gene>
    <name evidence="5" type="primary">rpoA_1</name>
    <name evidence="5" type="ORF">FF011L_20690</name>
</gene>
<dbReference type="SUPFAM" id="SSF48452">
    <property type="entry name" value="TPR-like"/>
    <property type="match status" value="2"/>
</dbReference>